<sequence length="131" mass="15893">MEKQYIEQISKQQEEIDEQLKLAQNQQYVEYVSTKLDDILKFQQQENQSLQSSKQLTLPIEELITLAETLEGRFQKSIKQLQIKQDQLENDQKSWKTQLREKEQQQLQQLEQEKTLIDKQFKERLRTIHMK</sequence>
<dbReference type="AlphaFoldDB" id="A0A8S1R7Q4"/>
<keyword evidence="3" id="KW-1185">Reference proteome</keyword>
<proteinExistence type="predicted"/>
<reference evidence="2" key="1">
    <citation type="submission" date="2021-01" db="EMBL/GenBank/DDBJ databases">
        <authorList>
            <consortium name="Genoscope - CEA"/>
            <person name="William W."/>
        </authorList>
    </citation>
    <scope>NUCLEOTIDE SEQUENCE</scope>
</reference>
<comment type="caution">
    <text evidence="2">The sequence shown here is derived from an EMBL/GenBank/DDBJ whole genome shotgun (WGS) entry which is preliminary data.</text>
</comment>
<feature type="coiled-coil region" evidence="1">
    <location>
        <begin position="78"/>
        <end position="120"/>
    </location>
</feature>
<organism evidence="2 3">
    <name type="scientific">Paramecium sonneborni</name>
    <dbReference type="NCBI Taxonomy" id="65129"/>
    <lineage>
        <taxon>Eukaryota</taxon>
        <taxon>Sar</taxon>
        <taxon>Alveolata</taxon>
        <taxon>Ciliophora</taxon>
        <taxon>Intramacronucleata</taxon>
        <taxon>Oligohymenophorea</taxon>
        <taxon>Peniculida</taxon>
        <taxon>Parameciidae</taxon>
        <taxon>Paramecium</taxon>
    </lineage>
</organism>
<evidence type="ECO:0000313" key="3">
    <source>
        <dbReference type="Proteomes" id="UP000692954"/>
    </source>
</evidence>
<dbReference type="EMBL" id="CAJJDN010000143">
    <property type="protein sequence ID" value="CAD8123245.1"/>
    <property type="molecule type" value="Genomic_DNA"/>
</dbReference>
<gene>
    <name evidence="2" type="ORF">PSON_ATCC_30995.1.T1430126</name>
</gene>
<dbReference type="Proteomes" id="UP000692954">
    <property type="component" value="Unassembled WGS sequence"/>
</dbReference>
<dbReference type="OrthoDB" id="10402363at2759"/>
<keyword evidence="1" id="KW-0175">Coiled coil</keyword>
<name>A0A8S1R7Q4_9CILI</name>
<evidence type="ECO:0000256" key="1">
    <source>
        <dbReference type="SAM" id="Coils"/>
    </source>
</evidence>
<protein>
    <submittedName>
        <fullName evidence="2">Uncharacterized protein</fullName>
    </submittedName>
</protein>
<evidence type="ECO:0000313" key="2">
    <source>
        <dbReference type="EMBL" id="CAD8123245.1"/>
    </source>
</evidence>
<accession>A0A8S1R7Q4</accession>